<dbReference type="SUPFAM" id="SSF49879">
    <property type="entry name" value="SMAD/FHA domain"/>
    <property type="match status" value="1"/>
</dbReference>
<protein>
    <submittedName>
        <fullName evidence="3">Pre-rRNA-processing protein fhl1</fullName>
    </submittedName>
</protein>
<organism evidence="3 4">
    <name type="scientific">Bonamia ostreae</name>
    <dbReference type="NCBI Taxonomy" id="126728"/>
    <lineage>
        <taxon>Eukaryota</taxon>
        <taxon>Sar</taxon>
        <taxon>Rhizaria</taxon>
        <taxon>Endomyxa</taxon>
        <taxon>Ascetosporea</taxon>
        <taxon>Haplosporida</taxon>
        <taxon>Bonamia</taxon>
    </lineage>
</organism>
<comment type="caution">
    <text evidence="3">The sequence shown here is derived from an EMBL/GenBank/DDBJ whole genome shotgun (WGS) entry which is preliminary data.</text>
</comment>
<dbReference type="PANTHER" id="PTHR21712">
    <property type="entry name" value="PRE-RRNA-PROCESSING PROTEIN FHL1"/>
    <property type="match status" value="1"/>
</dbReference>
<keyword evidence="1" id="KW-0539">Nucleus</keyword>
<dbReference type="Pfam" id="PF00498">
    <property type="entry name" value="FHA"/>
    <property type="match status" value="1"/>
</dbReference>
<evidence type="ECO:0000313" key="3">
    <source>
        <dbReference type="EMBL" id="MES1918922.1"/>
    </source>
</evidence>
<evidence type="ECO:0000313" key="4">
    <source>
        <dbReference type="Proteomes" id="UP001439008"/>
    </source>
</evidence>
<evidence type="ECO:0000259" key="2">
    <source>
        <dbReference type="PROSITE" id="PS50006"/>
    </source>
</evidence>
<dbReference type="EMBL" id="JBDODL010000155">
    <property type="protein sequence ID" value="MES1918922.1"/>
    <property type="molecule type" value="Genomic_DNA"/>
</dbReference>
<proteinExistence type="predicted"/>
<dbReference type="PANTHER" id="PTHR21712:SF29">
    <property type="entry name" value="PRE-RRNA-PROCESSING PROTEIN FHL1"/>
    <property type="match status" value="1"/>
</dbReference>
<dbReference type="PROSITE" id="PS50006">
    <property type="entry name" value="FHA_DOMAIN"/>
    <property type="match status" value="1"/>
</dbReference>
<accession>A0ABV2AI49</accession>
<feature type="domain" description="FHA" evidence="2">
    <location>
        <begin position="26"/>
        <end position="85"/>
    </location>
</feature>
<dbReference type="Proteomes" id="UP001439008">
    <property type="component" value="Unassembled WGS sequence"/>
</dbReference>
<evidence type="ECO:0000256" key="1">
    <source>
        <dbReference type="ARBA" id="ARBA00023242"/>
    </source>
</evidence>
<keyword evidence="4" id="KW-1185">Reference proteome</keyword>
<dbReference type="Gene3D" id="2.60.200.20">
    <property type="match status" value="1"/>
</dbReference>
<dbReference type="InterPro" id="IPR000253">
    <property type="entry name" value="FHA_dom"/>
</dbReference>
<gene>
    <name evidence="3" type="primary">FHL1</name>
    <name evidence="3" type="ORF">MHBO_000812</name>
</gene>
<name>A0ABV2AI49_9EUKA</name>
<sequence length="204" mass="23475">MASTNYGFAKLVALSGDEFYIKSPTIILGRHSSNALSDKSVCFCPLSTSKLISRKHAKIFFNFSPVCFQICCICKNDIFVDEKIVTKENGAVTLKNGSSVVIGDFAFLFLLPKNFPDLQNRFKMASEKLIEFDLEIPKKEKTNSLNFRKNNFDRPKEKLLAIVKLIICENSSQKMTYEAVVNAIEQRYRHKHPEFYNFFIYRNL</sequence>
<dbReference type="InterPro" id="IPR045178">
    <property type="entry name" value="Fhl1/FHA1"/>
</dbReference>
<dbReference type="InterPro" id="IPR008984">
    <property type="entry name" value="SMAD_FHA_dom_sf"/>
</dbReference>
<reference evidence="3 4" key="1">
    <citation type="journal article" date="2024" name="BMC Biol.">
        <title>Comparative genomics of Ascetosporea gives new insight into the evolutionary basis for animal parasitism in Rhizaria.</title>
        <authorList>
            <person name="Hiltunen Thoren M."/>
            <person name="Onut-Brannstrom I."/>
            <person name="Alfjorden A."/>
            <person name="Peckova H."/>
            <person name="Swords F."/>
            <person name="Hooper C."/>
            <person name="Holzer A.S."/>
            <person name="Bass D."/>
            <person name="Burki F."/>
        </authorList>
    </citation>
    <scope>NUCLEOTIDE SEQUENCE [LARGE SCALE GENOMIC DNA]</scope>
    <source>
        <strain evidence="3">20-A016</strain>
    </source>
</reference>